<evidence type="ECO:0000256" key="3">
    <source>
        <dbReference type="ARBA" id="ARBA00022475"/>
    </source>
</evidence>
<feature type="transmembrane region" description="Helical" evidence="8">
    <location>
        <begin position="12"/>
        <end position="43"/>
    </location>
</feature>
<evidence type="ECO:0000256" key="5">
    <source>
        <dbReference type="ARBA" id="ARBA00022989"/>
    </source>
</evidence>
<feature type="region of interest" description="Disordered" evidence="7">
    <location>
        <begin position="529"/>
        <end position="549"/>
    </location>
</feature>
<accession>A0ABR5ZK26</accession>
<keyword evidence="3" id="KW-1003">Cell membrane</keyword>
<comment type="caution">
    <text evidence="9">The sequence shown here is derived from an EMBL/GenBank/DDBJ whole genome shotgun (WGS) entry which is preliminary data.</text>
</comment>
<dbReference type="SUPFAM" id="SSF52540">
    <property type="entry name" value="P-loop containing nucleoside triphosphate hydrolases"/>
    <property type="match status" value="1"/>
</dbReference>
<dbReference type="InterPro" id="IPR022657">
    <property type="entry name" value="De-COase2_CS"/>
</dbReference>
<comment type="similarity">
    <text evidence="2">Belongs to the VirD4/TraG family.</text>
</comment>
<dbReference type="Pfam" id="PF02534">
    <property type="entry name" value="T4SS-DNA_transf"/>
    <property type="match status" value="1"/>
</dbReference>
<dbReference type="InterPro" id="IPR027417">
    <property type="entry name" value="P-loop_NTPase"/>
</dbReference>
<proteinExistence type="inferred from homology"/>
<keyword evidence="6 8" id="KW-0472">Membrane</keyword>
<gene>
    <name evidence="9" type="ORF">CPA57_00065</name>
</gene>
<dbReference type="EMBL" id="NWUS01000001">
    <property type="protein sequence ID" value="MBA5724684.1"/>
    <property type="molecule type" value="Genomic_DNA"/>
</dbReference>
<organism evidence="9 10">
    <name type="scientific">Bombella favorum</name>
    <dbReference type="NCBI Taxonomy" id="2039164"/>
    <lineage>
        <taxon>Bacteria</taxon>
        <taxon>Pseudomonadati</taxon>
        <taxon>Pseudomonadota</taxon>
        <taxon>Alphaproteobacteria</taxon>
        <taxon>Acetobacterales</taxon>
        <taxon>Acetobacteraceae</taxon>
        <taxon>Bombella</taxon>
    </lineage>
</organism>
<evidence type="ECO:0000256" key="8">
    <source>
        <dbReference type="SAM" id="Phobius"/>
    </source>
</evidence>
<dbReference type="RefSeq" id="WP_182080446.1">
    <property type="nucleotide sequence ID" value="NZ_NWUS01000001.1"/>
</dbReference>
<protein>
    <submittedName>
        <fullName evidence="9">Conjugal transfer protein TraG</fullName>
    </submittedName>
</protein>
<sequence>MAFANWSPIMTVRLIAGIVLVFAGWTVVASLVFLAGTGLFSSFDYPFYQWWLYLYYGRDNPVVVHWLKIGAGAGCAAILVMAVIIAAAARRSMAQLFRRSSLPGGGVRASVRGVTGNHGHAEWMTMKFARMLFPGPSPEYGGVVVGEAYRVDEDRGARLPFMPKDSKTWGMGGRAPLLIDPCESGSTHSLVFAGPGSFKSTSAVTTLTTWTGSVVVLDPSTELGPMLRPFRESLGHQVHELNLGGGIGFNVLGWIDINSPEAITNIQDVVSWICRESGGGKKDSSSDFFDRQGRNLITCLLAHMLYDPDLPAEQKTLRTLRSGLSMPQDDVRALLRIIHETSVSTYARQIAGAIMGLVEETFSGVYGSADDKTSWLSNPAFAELVSGSSFRSSDIMHGGMDVFVQLPLRALENTPEIGRTIIGALLNSVYEADGRIQNRVLFLLDEVARLGPMRIMATARDAGRKYGITLRLLYQSVGQLEEQWGREGKRAWYDAAVHRTYVAISDLETAKELEETFGNYGVVATSGGSNKGSSGKGLGGGSRSHGTNVSYSEMSRPLIRREELLNNTRVDEAFVVVRGASPLRCGVPIYFRRPEIEEKIAASRFGKSLG</sequence>
<dbReference type="PROSITE" id="PS00879">
    <property type="entry name" value="ODR_DC_2_2"/>
    <property type="match status" value="1"/>
</dbReference>
<dbReference type="InterPro" id="IPR051539">
    <property type="entry name" value="T4SS-coupling_protein"/>
</dbReference>
<dbReference type="PANTHER" id="PTHR37937">
    <property type="entry name" value="CONJUGATIVE TRANSFER: DNA TRANSPORT"/>
    <property type="match status" value="1"/>
</dbReference>
<name>A0ABR5ZK26_9PROT</name>
<dbReference type="Proteomes" id="UP001516390">
    <property type="component" value="Unassembled WGS sequence"/>
</dbReference>
<evidence type="ECO:0000256" key="1">
    <source>
        <dbReference type="ARBA" id="ARBA00004651"/>
    </source>
</evidence>
<dbReference type="InterPro" id="IPR003688">
    <property type="entry name" value="TraG/VirD4"/>
</dbReference>
<keyword evidence="4 8" id="KW-0812">Transmembrane</keyword>
<evidence type="ECO:0000256" key="4">
    <source>
        <dbReference type="ARBA" id="ARBA00022692"/>
    </source>
</evidence>
<reference evidence="9 10" key="1">
    <citation type="submission" date="2017-09" db="EMBL/GenBank/DDBJ databases">
        <authorList>
            <person name="Jakob F."/>
        </authorList>
    </citation>
    <scope>NUCLEOTIDE SEQUENCE [LARGE SCALE GENOMIC DNA]</scope>
    <source>
        <strain evidence="9 10">TMW 2.1880</strain>
    </source>
</reference>
<dbReference type="Gene3D" id="3.40.50.300">
    <property type="entry name" value="P-loop containing nucleotide triphosphate hydrolases"/>
    <property type="match status" value="1"/>
</dbReference>
<feature type="transmembrane region" description="Helical" evidence="8">
    <location>
        <begin position="63"/>
        <end position="89"/>
    </location>
</feature>
<dbReference type="NCBIfam" id="NF010394">
    <property type="entry name" value="PRK13822.1"/>
    <property type="match status" value="1"/>
</dbReference>
<feature type="compositionally biased region" description="Gly residues" evidence="7">
    <location>
        <begin position="534"/>
        <end position="543"/>
    </location>
</feature>
<keyword evidence="10" id="KW-1185">Reference proteome</keyword>
<dbReference type="CDD" id="cd01127">
    <property type="entry name" value="TrwB_TraG_TraD_VirD4"/>
    <property type="match status" value="1"/>
</dbReference>
<evidence type="ECO:0000256" key="7">
    <source>
        <dbReference type="SAM" id="MobiDB-lite"/>
    </source>
</evidence>
<keyword evidence="5 8" id="KW-1133">Transmembrane helix</keyword>
<evidence type="ECO:0000256" key="2">
    <source>
        <dbReference type="ARBA" id="ARBA00008806"/>
    </source>
</evidence>
<evidence type="ECO:0000256" key="6">
    <source>
        <dbReference type="ARBA" id="ARBA00023136"/>
    </source>
</evidence>
<evidence type="ECO:0000313" key="10">
    <source>
        <dbReference type="Proteomes" id="UP001516390"/>
    </source>
</evidence>
<comment type="subcellular location">
    <subcellularLocation>
        <location evidence="1">Cell membrane</location>
        <topology evidence="1">Multi-pass membrane protein</topology>
    </subcellularLocation>
</comment>
<dbReference type="PANTHER" id="PTHR37937:SF1">
    <property type="entry name" value="CONJUGATIVE TRANSFER: DNA TRANSPORT"/>
    <property type="match status" value="1"/>
</dbReference>
<evidence type="ECO:0000313" key="9">
    <source>
        <dbReference type="EMBL" id="MBA5724684.1"/>
    </source>
</evidence>